<proteinExistence type="predicted"/>
<accession>A0A2B7XEC1</accession>
<reference evidence="2 3" key="1">
    <citation type="submission" date="2017-10" db="EMBL/GenBank/DDBJ databases">
        <title>Comparative genomics in systemic dimorphic fungi from Ajellomycetaceae.</title>
        <authorList>
            <person name="Munoz J.F."/>
            <person name="Mcewen J.G."/>
            <person name="Clay O.K."/>
            <person name="Cuomo C.A."/>
        </authorList>
    </citation>
    <scope>NUCLEOTIDE SEQUENCE [LARGE SCALE GENOMIC DNA]</scope>
    <source>
        <strain evidence="2 3">UAMH130</strain>
    </source>
</reference>
<keyword evidence="3" id="KW-1185">Reference proteome</keyword>
<gene>
    <name evidence="2" type="ORF">GX51_01839</name>
</gene>
<dbReference type="OrthoDB" id="10607314at2759"/>
<name>A0A2B7XEC1_9EURO</name>
<evidence type="ECO:0000313" key="3">
    <source>
        <dbReference type="Proteomes" id="UP000224080"/>
    </source>
</evidence>
<organism evidence="2 3">
    <name type="scientific">Blastomyces parvus</name>
    <dbReference type="NCBI Taxonomy" id="2060905"/>
    <lineage>
        <taxon>Eukaryota</taxon>
        <taxon>Fungi</taxon>
        <taxon>Dikarya</taxon>
        <taxon>Ascomycota</taxon>
        <taxon>Pezizomycotina</taxon>
        <taxon>Eurotiomycetes</taxon>
        <taxon>Eurotiomycetidae</taxon>
        <taxon>Onygenales</taxon>
        <taxon>Ajellomycetaceae</taxon>
        <taxon>Blastomyces</taxon>
    </lineage>
</organism>
<sequence>MSELTFPRGQTGVINFETIRDGQPFCWKKPRSKHAVTASSGDNPRGQTEDCECIFPGFDPLPNSSWWGLLSFGSNSEMPSKKLSCSSRTLGADGLCCRWVMSIQASNNALINSDDGTSDDDWVGDKQPNRRENTWWKPIGIATN</sequence>
<evidence type="ECO:0000313" key="2">
    <source>
        <dbReference type="EMBL" id="PGH07295.1"/>
    </source>
</evidence>
<dbReference type="Proteomes" id="UP000224080">
    <property type="component" value="Unassembled WGS sequence"/>
</dbReference>
<evidence type="ECO:0000256" key="1">
    <source>
        <dbReference type="SAM" id="MobiDB-lite"/>
    </source>
</evidence>
<dbReference type="EMBL" id="PDNC01000015">
    <property type="protein sequence ID" value="PGH07295.1"/>
    <property type="molecule type" value="Genomic_DNA"/>
</dbReference>
<protein>
    <submittedName>
        <fullName evidence="2">Uncharacterized protein</fullName>
    </submittedName>
</protein>
<feature type="region of interest" description="Disordered" evidence="1">
    <location>
        <begin position="110"/>
        <end position="131"/>
    </location>
</feature>
<comment type="caution">
    <text evidence="2">The sequence shown here is derived from an EMBL/GenBank/DDBJ whole genome shotgun (WGS) entry which is preliminary data.</text>
</comment>
<dbReference type="AlphaFoldDB" id="A0A2B7XEC1"/>